<sequence>MSRLQSEIERLYGTPPGEGDTAVRAVVLELARPADWPRLAQVWQGVQADLGWPAPAIAVNGVDGYQLWFSLAQPLPLAEAHSLLGRLCQLYLGDIAPERLRRIAGHPPPTPRQVAADAWSAFVTSDLAAVFADTPWLDLPPGEDAQAELLGRLSPIPAQDLRALRAEPVVHAATVAATAPAPRASDDEVRQFLLGVMRDPAVALALRIDAAKALLR</sequence>
<dbReference type="Proteomes" id="UP001596501">
    <property type="component" value="Unassembled WGS sequence"/>
</dbReference>
<keyword evidence="2" id="KW-1185">Reference proteome</keyword>
<evidence type="ECO:0000313" key="1">
    <source>
        <dbReference type="EMBL" id="MFC7407390.1"/>
    </source>
</evidence>
<reference evidence="2" key="1">
    <citation type="journal article" date="2019" name="Int. J. Syst. Evol. Microbiol.">
        <title>The Global Catalogue of Microorganisms (GCM) 10K type strain sequencing project: providing services to taxonomists for standard genome sequencing and annotation.</title>
        <authorList>
            <consortium name="The Broad Institute Genomics Platform"/>
            <consortium name="The Broad Institute Genome Sequencing Center for Infectious Disease"/>
            <person name="Wu L."/>
            <person name="Ma J."/>
        </authorList>
    </citation>
    <scope>NUCLEOTIDE SEQUENCE [LARGE SCALE GENOMIC DNA]</scope>
    <source>
        <strain evidence="2">CGMCC 1.12371</strain>
    </source>
</reference>
<evidence type="ECO:0000313" key="2">
    <source>
        <dbReference type="Proteomes" id="UP001596501"/>
    </source>
</evidence>
<gene>
    <name evidence="1" type="ORF">ACFQPB_00805</name>
</gene>
<protein>
    <submittedName>
        <fullName evidence="1">Uncharacterized protein</fullName>
    </submittedName>
</protein>
<accession>A0ABW2QD54</accession>
<comment type="caution">
    <text evidence="1">The sequence shown here is derived from an EMBL/GenBank/DDBJ whole genome shotgun (WGS) entry which is preliminary data.</text>
</comment>
<dbReference type="RefSeq" id="WP_382218987.1">
    <property type="nucleotide sequence ID" value="NZ_JBHTCA010000001.1"/>
</dbReference>
<organism evidence="1 2">
    <name type="scientific">Hydrogenophaga atypica</name>
    <dbReference type="NCBI Taxonomy" id="249409"/>
    <lineage>
        <taxon>Bacteria</taxon>
        <taxon>Pseudomonadati</taxon>
        <taxon>Pseudomonadota</taxon>
        <taxon>Betaproteobacteria</taxon>
        <taxon>Burkholderiales</taxon>
        <taxon>Comamonadaceae</taxon>
        <taxon>Hydrogenophaga</taxon>
    </lineage>
</organism>
<proteinExistence type="predicted"/>
<name>A0ABW2QD54_9BURK</name>
<dbReference type="EMBL" id="JBHTCA010000001">
    <property type="protein sequence ID" value="MFC7407390.1"/>
    <property type="molecule type" value="Genomic_DNA"/>
</dbReference>